<keyword evidence="5" id="KW-1185">Reference proteome</keyword>
<feature type="compositionally biased region" description="Low complexity" evidence="3">
    <location>
        <begin position="238"/>
        <end position="251"/>
    </location>
</feature>
<accession>A0A8B7NFF2</accession>
<evidence type="ECO:0000256" key="3">
    <source>
        <dbReference type="SAM" id="MobiDB-lite"/>
    </source>
</evidence>
<protein>
    <recommendedName>
        <fullName evidence="2">Transcription factor BTF3</fullName>
    </recommendedName>
</protein>
<dbReference type="AlphaFoldDB" id="A0A8B7NFF2"/>
<evidence type="ECO:0000256" key="1">
    <source>
        <dbReference type="ARBA" id="ARBA00005296"/>
    </source>
</evidence>
<dbReference type="PROSITE" id="PS51151">
    <property type="entry name" value="NAC_AB"/>
    <property type="match status" value="1"/>
</dbReference>
<organism evidence="5 6">
    <name type="scientific">Hyalella azteca</name>
    <name type="common">Amphipod</name>
    <dbReference type="NCBI Taxonomy" id="294128"/>
    <lineage>
        <taxon>Eukaryota</taxon>
        <taxon>Metazoa</taxon>
        <taxon>Ecdysozoa</taxon>
        <taxon>Arthropoda</taxon>
        <taxon>Crustacea</taxon>
        <taxon>Multicrustacea</taxon>
        <taxon>Malacostraca</taxon>
        <taxon>Eumalacostraca</taxon>
        <taxon>Peracarida</taxon>
        <taxon>Amphipoda</taxon>
        <taxon>Senticaudata</taxon>
        <taxon>Talitrida</taxon>
        <taxon>Talitroidea</taxon>
        <taxon>Hyalellidae</taxon>
        <taxon>Hyalella</taxon>
    </lineage>
</organism>
<proteinExistence type="inferred from homology"/>
<dbReference type="CDD" id="cd22055">
    <property type="entry name" value="NAC_BTF3"/>
    <property type="match status" value="1"/>
</dbReference>
<feature type="compositionally biased region" description="Low complexity" evidence="3">
    <location>
        <begin position="201"/>
        <end position="211"/>
    </location>
</feature>
<dbReference type="Proteomes" id="UP000694843">
    <property type="component" value="Unplaced"/>
</dbReference>
<dbReference type="InterPro" id="IPR038187">
    <property type="entry name" value="NAC_A/B_dom_sf"/>
</dbReference>
<dbReference type="InterPro" id="IPR039370">
    <property type="entry name" value="BTF3"/>
</dbReference>
<feature type="domain" description="NAC-A/B" evidence="4">
    <location>
        <begin position="43"/>
        <end position="108"/>
    </location>
</feature>
<feature type="region of interest" description="Disordered" evidence="3">
    <location>
        <begin position="158"/>
        <end position="251"/>
    </location>
</feature>
<dbReference type="RefSeq" id="XP_018012347.1">
    <property type="nucleotide sequence ID" value="XM_018156858.2"/>
</dbReference>
<dbReference type="Pfam" id="PF01849">
    <property type="entry name" value="NAC"/>
    <property type="match status" value="1"/>
</dbReference>
<dbReference type="Gene3D" id="2.20.70.30">
    <property type="entry name" value="Nascent polypeptide-associated complex domain"/>
    <property type="match status" value="1"/>
</dbReference>
<gene>
    <name evidence="6" type="primary">LOC108669511</name>
</gene>
<dbReference type="PANTHER" id="PTHR10351">
    <property type="entry name" value="TRANSCRIPTION FACTOR BTF3 FAMILY MEMBER"/>
    <property type="match status" value="1"/>
</dbReference>
<reference evidence="6" key="1">
    <citation type="submission" date="2025-08" db="UniProtKB">
        <authorList>
            <consortium name="RefSeq"/>
        </authorList>
    </citation>
    <scope>IDENTIFICATION</scope>
    <source>
        <tissue evidence="6">Whole organism</tissue>
    </source>
</reference>
<dbReference type="InterPro" id="IPR002715">
    <property type="entry name" value="Nas_poly-pep-assoc_cplx_dom"/>
</dbReference>
<evidence type="ECO:0000313" key="6">
    <source>
        <dbReference type="RefSeq" id="XP_018012347.1"/>
    </source>
</evidence>
<evidence type="ECO:0000256" key="2">
    <source>
        <dbReference type="RuleBase" id="RU361272"/>
    </source>
</evidence>
<feature type="compositionally biased region" description="Basic and acidic residues" evidence="3">
    <location>
        <begin position="212"/>
        <end position="235"/>
    </location>
</feature>
<dbReference type="SMART" id="SM01407">
    <property type="entry name" value="NAC"/>
    <property type="match status" value="1"/>
</dbReference>
<evidence type="ECO:0000259" key="4">
    <source>
        <dbReference type="PROSITE" id="PS51151"/>
    </source>
</evidence>
<feature type="compositionally biased region" description="Basic residues" evidence="3">
    <location>
        <begin position="190"/>
        <end position="200"/>
    </location>
</feature>
<name>A0A8B7NFF2_HYAAZ</name>
<dbReference type="OrthoDB" id="8033832at2759"/>
<evidence type="ECO:0000313" key="5">
    <source>
        <dbReference type="Proteomes" id="UP000694843"/>
    </source>
</evidence>
<feature type="compositionally biased region" description="Acidic residues" evidence="3">
    <location>
        <begin position="168"/>
        <end position="180"/>
    </location>
</feature>
<dbReference type="FunFam" id="2.20.70.30:FF:000001">
    <property type="entry name" value="Transcription factor BTF3 homolog"/>
    <property type="match status" value="1"/>
</dbReference>
<dbReference type="GeneID" id="108669511"/>
<sequence>MVEFGNVRSTMNAEKLSKLQSQVRIGGKGSARRKKKIVRKVTTTDDKKIQSHLKKLSVNSISGIEEVNMIKDDGRVINFNNPTVQASLGANTFAITGHSEDKHFTELLPGILNHLGAEGFSHIKRHASSMAQGMGAAIDDEDVPDLVEDFEAASKTDNVAAKKVEKGEEADDEDEDDDDEGGKSKQDKPKTKKANKKTAKKSSSTAAQSDSSPEKDDSSCDSPKKSDKLQAKSDDSDAAVAEVPAAAAKED</sequence>
<comment type="similarity">
    <text evidence="1 2">Belongs to the NAC-beta family.</text>
</comment>
<dbReference type="KEGG" id="hazt:108669511"/>